<protein>
    <recommendedName>
        <fullName evidence="2">Lipoprotein</fullName>
    </recommendedName>
</protein>
<proteinExistence type="predicted"/>
<sequence>MFMKRWVLLSLLIICFACKDKKIDFSGEVPLKAEDFITVFPKITGSFLIADSNLVRKADTTRIGYKALVQFIPDSALKPFVGKDKKTLIRPVGIIEKENENYLILNFTKQKKTTAVVFVTDKKLSYLASKELITDQKTDQYYRFVSINKEPTFMINREKMSSDNTAKFTRAGWVYNNEGFFMLVINDSNEDPEKTAVINPIDTLPRKNKWSGDYVKNDKNYISIRDGKDLNTYLFFIHFEKDKGSCVGELKGEFKLKTGTTAIYLQNGDPCVIDFNFSGNYVNVKEQGSCGNHRGIKCFFDDAYRKKREPKTKKKKSS</sequence>
<evidence type="ECO:0000313" key="1">
    <source>
        <dbReference type="EMBL" id="BFG69938.1"/>
    </source>
</evidence>
<name>A0AAT9GHE1_9BACT</name>
<dbReference type="EMBL" id="AP029612">
    <property type="protein sequence ID" value="BFG69938.1"/>
    <property type="molecule type" value="Genomic_DNA"/>
</dbReference>
<dbReference type="AlphaFoldDB" id="A0AAT9GHE1"/>
<organism evidence="1">
    <name type="scientific">Sediminibacterium sp. KACHI17</name>
    <dbReference type="NCBI Taxonomy" id="1751071"/>
    <lineage>
        <taxon>Bacteria</taxon>
        <taxon>Pseudomonadati</taxon>
        <taxon>Bacteroidota</taxon>
        <taxon>Chitinophagia</taxon>
        <taxon>Chitinophagales</taxon>
        <taxon>Chitinophagaceae</taxon>
        <taxon>Sediminibacterium</taxon>
    </lineage>
</organism>
<gene>
    <name evidence="1" type="ORF">KACHI17_08190</name>
</gene>
<evidence type="ECO:0008006" key="2">
    <source>
        <dbReference type="Google" id="ProtNLM"/>
    </source>
</evidence>
<reference evidence="1" key="1">
    <citation type="submission" date="2024-02" db="EMBL/GenBank/DDBJ databases">
        <title>Sediminibacterium planktonica sp. nov. and Sediminibacterium longus sp. nov., isolated from surface lake and river water.</title>
        <authorList>
            <person name="Watanabe K."/>
            <person name="Takemine S."/>
            <person name="Ishii Y."/>
            <person name="Ogata Y."/>
            <person name="Shindo C."/>
            <person name="Suda W."/>
        </authorList>
    </citation>
    <scope>NUCLEOTIDE SEQUENCE</scope>
    <source>
        <strain evidence="1">KACHI17</strain>
    </source>
</reference>
<accession>A0AAT9GHE1</accession>